<feature type="transmembrane region" description="Helical" evidence="1">
    <location>
        <begin position="40"/>
        <end position="57"/>
    </location>
</feature>
<gene>
    <name evidence="2" type="ORF">SV7mr_26590</name>
</gene>
<organism evidence="2 3">
    <name type="scientific">Stieleria bergensis</name>
    <dbReference type="NCBI Taxonomy" id="2528025"/>
    <lineage>
        <taxon>Bacteria</taxon>
        <taxon>Pseudomonadati</taxon>
        <taxon>Planctomycetota</taxon>
        <taxon>Planctomycetia</taxon>
        <taxon>Pirellulales</taxon>
        <taxon>Pirellulaceae</taxon>
        <taxon>Stieleria</taxon>
    </lineage>
</organism>
<proteinExistence type="predicted"/>
<protein>
    <submittedName>
        <fullName evidence="2">Uncharacterized protein</fullName>
    </submittedName>
</protein>
<dbReference type="OrthoDB" id="215563at2"/>
<keyword evidence="3" id="KW-1185">Reference proteome</keyword>
<keyword evidence="1" id="KW-0812">Transmembrane</keyword>
<dbReference type="RefSeq" id="WP_145272454.1">
    <property type="nucleotide sequence ID" value="NZ_CP036272.1"/>
</dbReference>
<evidence type="ECO:0000256" key="1">
    <source>
        <dbReference type="SAM" id="Phobius"/>
    </source>
</evidence>
<dbReference type="Proteomes" id="UP000315003">
    <property type="component" value="Chromosome"/>
</dbReference>
<accession>A0A517SVJ1</accession>
<name>A0A517SVJ1_9BACT</name>
<reference evidence="2 3" key="1">
    <citation type="submission" date="2019-02" db="EMBL/GenBank/DDBJ databases">
        <title>Deep-cultivation of Planctomycetes and their phenomic and genomic characterization uncovers novel biology.</title>
        <authorList>
            <person name="Wiegand S."/>
            <person name="Jogler M."/>
            <person name="Boedeker C."/>
            <person name="Pinto D."/>
            <person name="Vollmers J."/>
            <person name="Rivas-Marin E."/>
            <person name="Kohn T."/>
            <person name="Peeters S.H."/>
            <person name="Heuer A."/>
            <person name="Rast P."/>
            <person name="Oberbeckmann S."/>
            <person name="Bunk B."/>
            <person name="Jeske O."/>
            <person name="Meyerdierks A."/>
            <person name="Storesund J.E."/>
            <person name="Kallscheuer N."/>
            <person name="Luecker S."/>
            <person name="Lage O.M."/>
            <person name="Pohl T."/>
            <person name="Merkel B.J."/>
            <person name="Hornburger P."/>
            <person name="Mueller R.-W."/>
            <person name="Bruemmer F."/>
            <person name="Labrenz M."/>
            <person name="Spormann A.M."/>
            <person name="Op den Camp H."/>
            <person name="Overmann J."/>
            <person name="Amann R."/>
            <person name="Jetten M.S.M."/>
            <person name="Mascher T."/>
            <person name="Medema M.H."/>
            <person name="Devos D.P."/>
            <person name="Kaster A.-K."/>
            <person name="Ovreas L."/>
            <person name="Rohde M."/>
            <person name="Galperin M.Y."/>
            <person name="Jogler C."/>
        </authorList>
    </citation>
    <scope>NUCLEOTIDE SEQUENCE [LARGE SCALE GENOMIC DNA]</scope>
    <source>
        <strain evidence="2 3">SV_7m_r</strain>
    </source>
</reference>
<feature type="transmembrane region" description="Helical" evidence="1">
    <location>
        <begin position="94"/>
        <end position="118"/>
    </location>
</feature>
<evidence type="ECO:0000313" key="2">
    <source>
        <dbReference type="EMBL" id="QDT60142.1"/>
    </source>
</evidence>
<feature type="transmembrane region" description="Helical" evidence="1">
    <location>
        <begin position="64"/>
        <end position="82"/>
    </location>
</feature>
<evidence type="ECO:0000313" key="3">
    <source>
        <dbReference type="Proteomes" id="UP000315003"/>
    </source>
</evidence>
<feature type="transmembrane region" description="Helical" evidence="1">
    <location>
        <begin position="14"/>
        <end position="34"/>
    </location>
</feature>
<sequence>MTDSTSCKPDKRTLLFPLFLIIVGVGWLLTAFGIGPSINWVWTLALAAVGVMPFVLYGIDKLTVCVGPFFLIGSLLSVLRQLDLLSIDHEMPLLVILAGIVLLIARLPAVAVPTWAVIQPPSGPPSHQG</sequence>
<keyword evidence="1" id="KW-0472">Membrane</keyword>
<dbReference type="AlphaFoldDB" id="A0A517SVJ1"/>
<dbReference type="EMBL" id="CP036272">
    <property type="protein sequence ID" value="QDT60142.1"/>
    <property type="molecule type" value="Genomic_DNA"/>
</dbReference>
<keyword evidence="1" id="KW-1133">Transmembrane helix</keyword>